<name>A0A9N9D3B1_9GLOM</name>
<keyword evidence="1" id="KW-0472">Membrane</keyword>
<keyword evidence="3" id="KW-1185">Reference proteome</keyword>
<protein>
    <submittedName>
        <fullName evidence="2">3287_t:CDS:1</fullName>
    </submittedName>
</protein>
<evidence type="ECO:0000256" key="1">
    <source>
        <dbReference type="SAM" id="Phobius"/>
    </source>
</evidence>
<dbReference type="EMBL" id="CAJVPS010006374">
    <property type="protein sequence ID" value="CAG8624624.1"/>
    <property type="molecule type" value="Genomic_DNA"/>
</dbReference>
<keyword evidence="1" id="KW-1133">Transmembrane helix</keyword>
<evidence type="ECO:0000313" key="3">
    <source>
        <dbReference type="Proteomes" id="UP000789508"/>
    </source>
</evidence>
<sequence>GCEHSLFARLSARSLPGLLKCPFTFFALGVVISVDYIFVKALYSCLTISEDINVTVDGDVFSNRTNS</sequence>
<evidence type="ECO:0000313" key="2">
    <source>
        <dbReference type="EMBL" id="CAG8624624.1"/>
    </source>
</evidence>
<comment type="caution">
    <text evidence="2">The sequence shown here is derived from an EMBL/GenBank/DDBJ whole genome shotgun (WGS) entry which is preliminary data.</text>
</comment>
<gene>
    <name evidence="2" type="ORF">ALEPTO_LOCUS9113</name>
</gene>
<reference evidence="2" key="1">
    <citation type="submission" date="2021-06" db="EMBL/GenBank/DDBJ databases">
        <authorList>
            <person name="Kallberg Y."/>
            <person name="Tangrot J."/>
            <person name="Rosling A."/>
        </authorList>
    </citation>
    <scope>NUCLEOTIDE SEQUENCE</scope>
    <source>
        <strain evidence="2">FL130A</strain>
    </source>
</reference>
<accession>A0A9N9D3B1</accession>
<dbReference type="AlphaFoldDB" id="A0A9N9D3B1"/>
<feature type="non-terminal residue" evidence="2">
    <location>
        <position position="67"/>
    </location>
</feature>
<proteinExistence type="predicted"/>
<feature type="transmembrane region" description="Helical" evidence="1">
    <location>
        <begin position="23"/>
        <end position="43"/>
    </location>
</feature>
<organism evidence="2 3">
    <name type="scientific">Ambispora leptoticha</name>
    <dbReference type="NCBI Taxonomy" id="144679"/>
    <lineage>
        <taxon>Eukaryota</taxon>
        <taxon>Fungi</taxon>
        <taxon>Fungi incertae sedis</taxon>
        <taxon>Mucoromycota</taxon>
        <taxon>Glomeromycotina</taxon>
        <taxon>Glomeromycetes</taxon>
        <taxon>Archaeosporales</taxon>
        <taxon>Ambisporaceae</taxon>
        <taxon>Ambispora</taxon>
    </lineage>
</organism>
<keyword evidence="1" id="KW-0812">Transmembrane</keyword>
<dbReference type="Proteomes" id="UP000789508">
    <property type="component" value="Unassembled WGS sequence"/>
</dbReference>